<sequence length="59" mass="6401">FRESGAMRPNPAWSWLLLSATSAQSCVFKGSGVGRILCSPHSALVLEDEIQPWTSQCGH</sequence>
<evidence type="ECO:0000313" key="2">
    <source>
        <dbReference type="Ensembl" id="ENSMCSP00000007956.1"/>
    </source>
</evidence>
<reference evidence="2" key="2">
    <citation type="submission" date="2025-09" db="UniProtKB">
        <authorList>
            <consortium name="Ensembl"/>
        </authorList>
    </citation>
    <scope>IDENTIFICATION</scope>
</reference>
<keyword evidence="1" id="KW-0732">Signal</keyword>
<reference evidence="2" key="1">
    <citation type="submission" date="2025-08" db="UniProtKB">
        <authorList>
            <consortium name="Ensembl"/>
        </authorList>
    </citation>
    <scope>IDENTIFICATION</scope>
</reference>
<organism evidence="2 3">
    <name type="scientific">Malurus cyaneus samueli</name>
    <dbReference type="NCBI Taxonomy" id="2593467"/>
    <lineage>
        <taxon>Eukaryota</taxon>
        <taxon>Metazoa</taxon>
        <taxon>Chordata</taxon>
        <taxon>Craniata</taxon>
        <taxon>Vertebrata</taxon>
        <taxon>Euteleostomi</taxon>
        <taxon>Archelosauria</taxon>
        <taxon>Archosauria</taxon>
        <taxon>Dinosauria</taxon>
        <taxon>Saurischia</taxon>
        <taxon>Theropoda</taxon>
        <taxon>Coelurosauria</taxon>
        <taxon>Aves</taxon>
        <taxon>Neognathae</taxon>
        <taxon>Neoaves</taxon>
        <taxon>Telluraves</taxon>
        <taxon>Australaves</taxon>
        <taxon>Passeriformes</taxon>
        <taxon>Meliphagoidea</taxon>
        <taxon>Maluridae</taxon>
        <taxon>Malurus</taxon>
    </lineage>
</organism>
<feature type="chain" id="PRO_5034682781" evidence="1">
    <location>
        <begin position="26"/>
        <end position="59"/>
    </location>
</feature>
<keyword evidence="3" id="KW-1185">Reference proteome</keyword>
<name>A0A8C5TJL7_9PASS</name>
<dbReference type="Proteomes" id="UP000694560">
    <property type="component" value="Unplaced"/>
</dbReference>
<proteinExistence type="predicted"/>
<dbReference type="Ensembl" id="ENSMCST00000008151.1">
    <property type="protein sequence ID" value="ENSMCSP00000007956.1"/>
    <property type="gene ID" value="ENSMCSG00000005705.1"/>
</dbReference>
<evidence type="ECO:0000256" key="1">
    <source>
        <dbReference type="SAM" id="SignalP"/>
    </source>
</evidence>
<evidence type="ECO:0000313" key="3">
    <source>
        <dbReference type="Proteomes" id="UP000694560"/>
    </source>
</evidence>
<protein>
    <submittedName>
        <fullName evidence="2">Uncharacterized protein</fullName>
    </submittedName>
</protein>
<dbReference type="AlphaFoldDB" id="A0A8C5TJL7"/>
<accession>A0A8C5TJL7</accession>
<feature type="signal peptide" evidence="1">
    <location>
        <begin position="1"/>
        <end position="25"/>
    </location>
</feature>